<feature type="compositionally biased region" description="Low complexity" evidence="9">
    <location>
        <begin position="39"/>
        <end position="75"/>
    </location>
</feature>
<keyword evidence="11" id="KW-1185">Reference proteome</keyword>
<dbReference type="Gene3D" id="1.50.40.10">
    <property type="entry name" value="Mitochondrial carrier domain"/>
    <property type="match status" value="1"/>
</dbReference>
<dbReference type="AlphaFoldDB" id="A0A066VU07"/>
<feature type="region of interest" description="Disordered" evidence="9">
    <location>
        <begin position="39"/>
        <end position="92"/>
    </location>
</feature>
<dbReference type="STRING" id="1037660.A0A066VU07"/>
<evidence type="ECO:0000256" key="2">
    <source>
        <dbReference type="ARBA" id="ARBA00006375"/>
    </source>
</evidence>
<name>A0A066VU07_TILAU</name>
<evidence type="ECO:0000256" key="9">
    <source>
        <dbReference type="SAM" id="MobiDB-lite"/>
    </source>
</evidence>
<evidence type="ECO:0000256" key="3">
    <source>
        <dbReference type="ARBA" id="ARBA00022448"/>
    </source>
</evidence>
<dbReference type="InterPro" id="IPR023395">
    <property type="entry name" value="MCP_dom_sf"/>
</dbReference>
<feature type="compositionally biased region" description="Low complexity" evidence="9">
    <location>
        <begin position="582"/>
        <end position="593"/>
    </location>
</feature>
<sequence length="725" mass="77088">MASSTDRPYSKAGPGDGHPFRPYYTPREDAFVVSAPRFSTTNVSSSGSSTGSKAGSSASASGVSSAVSGTRGSTGKSHLGAGPPAAAHNRYFDGSSDEDLLAAAAAGSGSGASPPSGGGLQDRRSLTQIGKALLVAGGLQYASTLLAMPFEVGKLLLQIQWAPREDVWVKHTIRAGARAQQQGVLASNRKARSAKASVTDENGTQVWGDEGRMKRRRLSEAGMVAPRETDMNNVDEPEDMYEGGSPTELLPEAEGDWGELEGKDFGGEDDELSDEEDAEKYFNDLSSRPQRSFASSSHQGVSGTRRKATDQTGYVMRKNMFDEGTRPEFVMPVVFTGGVWEMIKAVARGREGWLGLWKGSFTTFVLDLVAGTVQPMLSSFLSVFVPGSKSLLPLPYTPKPWRTLSVIFASHLITGVLVSPLDLVRTRLIAQSTLPRHRKYRGPYDALVQVLEEEGGWKTTYLHPHLLVPTILDYTFRPFISLATPLFIDHYLRVDPNSSPVLYALWELIVSTIGLGLTLPIETVRRRLQVQARAEWGKKPQTKFGSSLVVKLGADGTEMPTTQSAASRTHSGGQGGVDAQQSNSSIGSHSGSGSRIGIKGLRTCVETRPEAYAGVIDALYRIVTEETTISPKAKVKARPGLSGSADDSAGVHTREGSTASGAGGDGALEMGLARSQILAPSGHSSLGGLGGLYRGFSMGFGANLLVFLLTVVSGERNTGTGWAEI</sequence>
<dbReference type="Proteomes" id="UP000027361">
    <property type="component" value="Unassembled WGS sequence"/>
</dbReference>
<protein>
    <submittedName>
        <fullName evidence="10">Mitochondrial carrier</fullName>
    </submittedName>
</protein>
<feature type="region of interest" description="Disordered" evidence="9">
    <location>
        <begin position="184"/>
        <end position="309"/>
    </location>
</feature>
<dbReference type="GO" id="GO:0016020">
    <property type="term" value="C:membrane"/>
    <property type="evidence" value="ECO:0007669"/>
    <property type="project" value="UniProtKB-SubCell"/>
</dbReference>
<dbReference type="PROSITE" id="PS50920">
    <property type="entry name" value="SOLCAR"/>
    <property type="match status" value="1"/>
</dbReference>
<proteinExistence type="inferred from homology"/>
<feature type="compositionally biased region" description="Low complexity" evidence="9">
    <location>
        <begin position="104"/>
        <end position="115"/>
    </location>
</feature>
<feature type="region of interest" description="Disordered" evidence="9">
    <location>
        <begin position="1"/>
        <end position="24"/>
    </location>
</feature>
<feature type="compositionally biased region" description="Acidic residues" evidence="9">
    <location>
        <begin position="267"/>
        <end position="278"/>
    </location>
</feature>
<feature type="region of interest" description="Disordered" evidence="9">
    <location>
        <begin position="632"/>
        <end position="665"/>
    </location>
</feature>
<reference evidence="10 11" key="1">
    <citation type="submission" date="2014-05" db="EMBL/GenBank/DDBJ databases">
        <title>Draft genome sequence of a rare smut relative, Tilletiaria anomala UBC 951.</title>
        <authorList>
            <consortium name="DOE Joint Genome Institute"/>
            <person name="Toome M."/>
            <person name="Kuo A."/>
            <person name="Henrissat B."/>
            <person name="Lipzen A."/>
            <person name="Tritt A."/>
            <person name="Yoshinaga Y."/>
            <person name="Zane M."/>
            <person name="Barry K."/>
            <person name="Grigoriev I.V."/>
            <person name="Spatafora J.W."/>
            <person name="Aimea M.C."/>
        </authorList>
    </citation>
    <scope>NUCLEOTIDE SEQUENCE [LARGE SCALE GENOMIC DNA]</scope>
    <source>
        <strain evidence="10 11">UBC 951</strain>
    </source>
</reference>
<dbReference type="HOGENOM" id="CLU_023136_0_0_1"/>
<dbReference type="InterPro" id="IPR050391">
    <property type="entry name" value="Mito_Metabolite_Transporter"/>
</dbReference>
<dbReference type="PANTHER" id="PTHR45618">
    <property type="entry name" value="MITOCHONDRIAL DICARBOXYLATE CARRIER-RELATED"/>
    <property type="match status" value="1"/>
</dbReference>
<dbReference type="GeneID" id="25264532"/>
<accession>A0A066VU07</accession>
<keyword evidence="3" id="KW-0813">Transport</keyword>
<comment type="caution">
    <text evidence="10">The sequence shown here is derived from an EMBL/GenBank/DDBJ whole genome shotgun (WGS) entry which is preliminary data.</text>
</comment>
<dbReference type="EMBL" id="JMSN01000046">
    <property type="protein sequence ID" value="KDN44951.1"/>
    <property type="molecule type" value="Genomic_DNA"/>
</dbReference>
<dbReference type="RefSeq" id="XP_013243018.1">
    <property type="nucleotide sequence ID" value="XM_013387564.1"/>
</dbReference>
<evidence type="ECO:0000256" key="1">
    <source>
        <dbReference type="ARBA" id="ARBA00004141"/>
    </source>
</evidence>
<evidence type="ECO:0000256" key="6">
    <source>
        <dbReference type="ARBA" id="ARBA00022989"/>
    </source>
</evidence>
<keyword evidence="4 8" id="KW-0812">Transmembrane</keyword>
<keyword evidence="5" id="KW-0677">Repeat</keyword>
<evidence type="ECO:0000313" key="11">
    <source>
        <dbReference type="Proteomes" id="UP000027361"/>
    </source>
</evidence>
<dbReference type="Pfam" id="PF00153">
    <property type="entry name" value="Mito_carr"/>
    <property type="match status" value="1"/>
</dbReference>
<organism evidence="10 11">
    <name type="scientific">Tilletiaria anomala (strain ATCC 24038 / CBS 436.72 / UBC 951)</name>
    <dbReference type="NCBI Taxonomy" id="1037660"/>
    <lineage>
        <taxon>Eukaryota</taxon>
        <taxon>Fungi</taxon>
        <taxon>Dikarya</taxon>
        <taxon>Basidiomycota</taxon>
        <taxon>Ustilaginomycotina</taxon>
        <taxon>Exobasidiomycetes</taxon>
        <taxon>Georgefischeriales</taxon>
        <taxon>Tilletiariaceae</taxon>
        <taxon>Tilletiaria</taxon>
    </lineage>
</organism>
<gene>
    <name evidence="10" type="ORF">K437DRAFT_256816</name>
</gene>
<keyword evidence="6" id="KW-1133">Transmembrane helix</keyword>
<evidence type="ECO:0000256" key="8">
    <source>
        <dbReference type="PROSITE-ProRule" id="PRU00282"/>
    </source>
</evidence>
<evidence type="ECO:0000256" key="7">
    <source>
        <dbReference type="ARBA" id="ARBA00023136"/>
    </source>
</evidence>
<evidence type="ECO:0000256" key="5">
    <source>
        <dbReference type="ARBA" id="ARBA00022737"/>
    </source>
</evidence>
<feature type="repeat" description="Solcar" evidence="8">
    <location>
        <begin position="402"/>
        <end position="487"/>
    </location>
</feature>
<comment type="subcellular location">
    <subcellularLocation>
        <location evidence="1">Membrane</location>
        <topology evidence="1">Multi-pass membrane protein</topology>
    </subcellularLocation>
</comment>
<dbReference type="InterPro" id="IPR018108">
    <property type="entry name" value="MCP_transmembrane"/>
</dbReference>
<dbReference type="SUPFAM" id="SSF103506">
    <property type="entry name" value="Mitochondrial carrier"/>
    <property type="match status" value="1"/>
</dbReference>
<dbReference type="InParanoid" id="A0A066VU07"/>
<feature type="region of interest" description="Disordered" evidence="9">
    <location>
        <begin position="559"/>
        <end position="593"/>
    </location>
</feature>
<feature type="compositionally biased region" description="Low complexity" evidence="9">
    <location>
        <begin position="286"/>
        <end position="297"/>
    </location>
</feature>
<evidence type="ECO:0000256" key="4">
    <source>
        <dbReference type="ARBA" id="ARBA00022692"/>
    </source>
</evidence>
<keyword evidence="7 8" id="KW-0472">Membrane</keyword>
<evidence type="ECO:0000313" key="10">
    <source>
        <dbReference type="EMBL" id="KDN44951.1"/>
    </source>
</evidence>
<dbReference type="OMA" id="WKTAYLH"/>
<comment type="similarity">
    <text evidence="2">Belongs to the mitochondrial carrier (TC 2.A.29) family.</text>
</comment>
<dbReference type="OrthoDB" id="77989at2759"/>
<feature type="region of interest" description="Disordered" evidence="9">
    <location>
        <begin position="104"/>
        <end position="123"/>
    </location>
</feature>
<feature type="compositionally biased region" description="Polar residues" evidence="9">
    <location>
        <begin position="559"/>
        <end position="571"/>
    </location>
</feature>